<dbReference type="InterPro" id="IPR018720">
    <property type="entry name" value="DUF2249"/>
</dbReference>
<organism evidence="2 3">
    <name type="scientific">Aminobacter carboxidus</name>
    <dbReference type="NCBI Taxonomy" id="376165"/>
    <lineage>
        <taxon>Bacteria</taxon>
        <taxon>Pseudomonadati</taxon>
        <taxon>Pseudomonadota</taxon>
        <taxon>Alphaproteobacteria</taxon>
        <taxon>Hyphomicrobiales</taxon>
        <taxon>Phyllobacteriaceae</taxon>
        <taxon>Aminobacter</taxon>
    </lineage>
</organism>
<dbReference type="Pfam" id="PF10006">
    <property type="entry name" value="DUF2249"/>
    <property type="match status" value="1"/>
</dbReference>
<gene>
    <name evidence="2" type="ORF">HNQ96_000776</name>
</gene>
<dbReference type="EMBL" id="JACHGI010000001">
    <property type="protein sequence ID" value="MBB6464929.1"/>
    <property type="molecule type" value="Genomic_DNA"/>
</dbReference>
<evidence type="ECO:0000313" key="3">
    <source>
        <dbReference type="Proteomes" id="UP000532373"/>
    </source>
</evidence>
<name>A0A8E1WC22_9HYPH</name>
<dbReference type="Proteomes" id="UP000532373">
    <property type="component" value="Unassembled WGS sequence"/>
</dbReference>
<accession>A0A8E1WC22</accession>
<sequence length="81" mass="8944">MNSTFDVSNLPAAKKRAAVLTIFDGLNPGEACVVVCDFDPTKLSRQFDAFFDKEHSWVCLQAGPPHWRIEIGKRAAEPQPG</sequence>
<proteinExistence type="predicted"/>
<evidence type="ECO:0000313" key="2">
    <source>
        <dbReference type="EMBL" id="MBB6464929.1"/>
    </source>
</evidence>
<dbReference type="RefSeq" id="WP_184767461.1">
    <property type="nucleotide sequence ID" value="NZ_JACHGI010000001.1"/>
</dbReference>
<comment type="caution">
    <text evidence="2">The sequence shown here is derived from an EMBL/GenBank/DDBJ whole genome shotgun (WGS) entry which is preliminary data.</text>
</comment>
<feature type="domain" description="DUF2249" evidence="1">
    <location>
        <begin position="4"/>
        <end position="73"/>
    </location>
</feature>
<protein>
    <submittedName>
        <fullName evidence="2">Uncharacterized protein (DUF2249 family)</fullName>
    </submittedName>
</protein>
<evidence type="ECO:0000259" key="1">
    <source>
        <dbReference type="Pfam" id="PF10006"/>
    </source>
</evidence>
<reference evidence="2 3" key="1">
    <citation type="submission" date="2020-08" db="EMBL/GenBank/DDBJ databases">
        <title>Genomic Encyclopedia of Type Strains, Phase IV (KMG-IV): sequencing the most valuable type-strain genomes for metagenomic binning, comparative biology and taxonomic classification.</title>
        <authorList>
            <person name="Goeker M."/>
        </authorList>
    </citation>
    <scope>NUCLEOTIDE SEQUENCE [LARGE SCALE GENOMIC DNA]</scope>
    <source>
        <strain evidence="2 3">DSM 17454</strain>
    </source>
</reference>
<dbReference type="AlphaFoldDB" id="A0A8E1WC22"/>